<dbReference type="InterPro" id="IPR013536">
    <property type="entry name" value="WLM_dom"/>
</dbReference>
<feature type="signal peptide" evidence="2">
    <location>
        <begin position="1"/>
        <end position="20"/>
    </location>
</feature>
<comment type="caution">
    <text evidence="4">The sequence shown here is derived from an EMBL/GenBank/DDBJ whole genome shotgun (WGS) entry which is preliminary data.</text>
</comment>
<dbReference type="Pfam" id="PF04991">
    <property type="entry name" value="LicD"/>
    <property type="match status" value="1"/>
</dbReference>
<dbReference type="PROSITE" id="PS51397">
    <property type="entry name" value="WLM"/>
    <property type="match status" value="1"/>
</dbReference>
<dbReference type="PANTHER" id="PTHR47795">
    <property type="entry name" value="UBIQUITIN AND WLM DOMAIN-CONTAINING METALLOPROTEASE SPCC1442.07C"/>
    <property type="match status" value="1"/>
</dbReference>
<evidence type="ECO:0000259" key="3">
    <source>
        <dbReference type="PROSITE" id="PS51397"/>
    </source>
</evidence>
<keyword evidence="2" id="KW-0732">Signal</keyword>
<name>A0ABR4JYN6_9EURO</name>
<dbReference type="RefSeq" id="XP_070896550.1">
    <property type="nucleotide sequence ID" value="XM_071043261.1"/>
</dbReference>
<dbReference type="Pfam" id="PF08325">
    <property type="entry name" value="WLM"/>
    <property type="match status" value="1"/>
</dbReference>
<dbReference type="GeneID" id="98158425"/>
<feature type="compositionally biased region" description="Gly residues" evidence="1">
    <location>
        <begin position="625"/>
        <end position="638"/>
    </location>
</feature>
<dbReference type="EMBL" id="JBFXLR010000038">
    <property type="protein sequence ID" value="KAL2845193.1"/>
    <property type="molecule type" value="Genomic_DNA"/>
</dbReference>
<feature type="compositionally biased region" description="Basic and acidic residues" evidence="1">
    <location>
        <begin position="289"/>
        <end position="304"/>
    </location>
</feature>
<organism evidence="4 5">
    <name type="scientific">Aspergillus pseudodeflectus</name>
    <dbReference type="NCBI Taxonomy" id="176178"/>
    <lineage>
        <taxon>Eukaryota</taxon>
        <taxon>Fungi</taxon>
        <taxon>Dikarya</taxon>
        <taxon>Ascomycota</taxon>
        <taxon>Pezizomycotina</taxon>
        <taxon>Eurotiomycetes</taxon>
        <taxon>Eurotiomycetidae</taxon>
        <taxon>Eurotiales</taxon>
        <taxon>Aspergillaceae</taxon>
        <taxon>Aspergillus</taxon>
        <taxon>Aspergillus subgen. Nidulantes</taxon>
    </lineage>
</organism>
<dbReference type="Gene3D" id="3.10.20.90">
    <property type="entry name" value="Phosphatidylinositol 3-kinase Catalytic Subunit, Chain A, domain 1"/>
    <property type="match status" value="1"/>
</dbReference>
<evidence type="ECO:0000256" key="1">
    <source>
        <dbReference type="SAM" id="MobiDB-lite"/>
    </source>
</evidence>
<dbReference type="PANTHER" id="PTHR47795:SF1">
    <property type="entry name" value="DNA-DEPENDENT METALLOPROTEASE WSS1 HOMOLOG 2"/>
    <property type="match status" value="1"/>
</dbReference>
<feature type="domain" description="WLM" evidence="3">
    <location>
        <begin position="452"/>
        <end position="651"/>
    </location>
</feature>
<evidence type="ECO:0000313" key="5">
    <source>
        <dbReference type="Proteomes" id="UP001610444"/>
    </source>
</evidence>
<dbReference type="InterPro" id="IPR029071">
    <property type="entry name" value="Ubiquitin-like_domsf"/>
</dbReference>
<feature type="compositionally biased region" description="Basic and acidic residues" evidence="1">
    <location>
        <begin position="606"/>
        <end position="617"/>
    </location>
</feature>
<dbReference type="InterPro" id="IPR007074">
    <property type="entry name" value="LicD/FKTN/FKRP_NTP_transf"/>
</dbReference>
<protein>
    <submittedName>
        <fullName evidence="4">WLM domain-containing protein</fullName>
    </submittedName>
</protein>
<sequence>MKSQNLLAFVSTIASVAGIAAPSPDTSIAPETSNHGTIISHNAPDALWTDYGLNVSAEYKYFQEPGNDEIHAHYDSRFFKEPVPKEQRSQTLTHIIHSYFEYFKDNELETWIAHGTLLGWWWNGKIMPWDWDIDTQVSEATLFRLADEFNNTVVKYNSSNSDVQHSYLLDVNPWARQRAHHKGLNIIDARWIDMQTGLYIDITGLSRLDEEKPNEWGCKNNHNYTISDIYPLRVTTFEGVEAKVPFRYESVLIDEYNDKALTETHYNHHTWDPELEEWISDEALELAAEKEKEKDDKQEPHHVASPESLSHQEILFSTKMAESAEILTVTVHHHGQAHPIELPAEATLQDLATTLASTFHIPLENQKLLIAPKPGMQKAPFPPTALAEILPLSSPKLKITLLGTPIKEIDELNTQGAETRRRDEKRAAVRADARARARTSGRTTGGGAIHTISSAGNNYTFHRLEPLQHLPNPSRSLTFLARLRDDPGIRAAMANHRFSVPLLTEMDPAEHTTSESRTLGLNRNKGEVIELRLRTDAYDGYRDYRTIRKTLCHELAHCVFSEHDRDFWDLTSQIEKEVERADWKHGGQRAGGADAEFYNPDDWEAEREGEHVADERGWVGSSQVLGGGSPGGGGGGGMREVLARAAEERARRAREDKRDSSS</sequence>
<keyword evidence="5" id="KW-1185">Reference proteome</keyword>
<feature type="compositionally biased region" description="Basic and acidic residues" evidence="1">
    <location>
        <begin position="641"/>
        <end position="662"/>
    </location>
</feature>
<accession>A0ABR4JYN6</accession>
<feature type="compositionally biased region" description="Basic and acidic residues" evidence="1">
    <location>
        <begin position="418"/>
        <end position="435"/>
    </location>
</feature>
<feature type="chain" id="PRO_5045831707" evidence="2">
    <location>
        <begin position="21"/>
        <end position="662"/>
    </location>
</feature>
<proteinExistence type="predicted"/>
<gene>
    <name evidence="4" type="ORF">BJX68DRAFT_256952</name>
</gene>
<feature type="region of interest" description="Disordered" evidence="1">
    <location>
        <begin position="606"/>
        <end position="662"/>
    </location>
</feature>
<dbReference type="SUPFAM" id="SSF54236">
    <property type="entry name" value="Ubiquitin-like"/>
    <property type="match status" value="1"/>
</dbReference>
<evidence type="ECO:0000256" key="2">
    <source>
        <dbReference type="SAM" id="SignalP"/>
    </source>
</evidence>
<feature type="region of interest" description="Disordered" evidence="1">
    <location>
        <begin position="289"/>
        <end position="310"/>
    </location>
</feature>
<feature type="region of interest" description="Disordered" evidence="1">
    <location>
        <begin position="414"/>
        <end position="450"/>
    </location>
</feature>
<reference evidence="4 5" key="1">
    <citation type="submission" date="2024-07" db="EMBL/GenBank/DDBJ databases">
        <title>Section-level genome sequencing and comparative genomics of Aspergillus sections Usti and Cavernicolus.</title>
        <authorList>
            <consortium name="Lawrence Berkeley National Laboratory"/>
            <person name="Nybo J.L."/>
            <person name="Vesth T.C."/>
            <person name="Theobald S."/>
            <person name="Frisvad J.C."/>
            <person name="Larsen T.O."/>
            <person name="Kjaerboelling I."/>
            <person name="Rothschild-Mancinelli K."/>
            <person name="Lyhne E.K."/>
            <person name="Kogle M.E."/>
            <person name="Barry K."/>
            <person name="Clum A."/>
            <person name="Na H."/>
            <person name="Ledsgaard L."/>
            <person name="Lin J."/>
            <person name="Lipzen A."/>
            <person name="Kuo A."/>
            <person name="Riley R."/>
            <person name="Mondo S."/>
            <person name="LaButti K."/>
            <person name="Haridas S."/>
            <person name="Pangalinan J."/>
            <person name="Salamov A.A."/>
            <person name="Simmons B.A."/>
            <person name="Magnuson J.K."/>
            <person name="Chen J."/>
            <person name="Drula E."/>
            <person name="Henrissat B."/>
            <person name="Wiebenga A."/>
            <person name="Lubbers R.J."/>
            <person name="Gomes A.C."/>
            <person name="Macurrencykelacurrency M.R."/>
            <person name="Stajich J."/>
            <person name="Grigoriev I.V."/>
            <person name="Mortensen U.H."/>
            <person name="De vries R.P."/>
            <person name="Baker S.E."/>
            <person name="Andersen M.R."/>
        </authorList>
    </citation>
    <scope>NUCLEOTIDE SEQUENCE [LARGE SCALE GENOMIC DNA]</scope>
    <source>
        <strain evidence="4 5">CBS 756.74</strain>
    </source>
</reference>
<dbReference type="Proteomes" id="UP001610444">
    <property type="component" value="Unassembled WGS sequence"/>
</dbReference>
<evidence type="ECO:0000313" key="4">
    <source>
        <dbReference type="EMBL" id="KAL2845193.1"/>
    </source>
</evidence>